<dbReference type="GO" id="GO:0030313">
    <property type="term" value="C:cell envelope"/>
    <property type="evidence" value="ECO:0007669"/>
    <property type="project" value="UniProtKB-SubCell"/>
</dbReference>
<organism evidence="6 7">
    <name type="scientific">Mongoliitalea lutea</name>
    <dbReference type="NCBI Taxonomy" id="849756"/>
    <lineage>
        <taxon>Bacteria</taxon>
        <taxon>Pseudomonadati</taxon>
        <taxon>Bacteroidota</taxon>
        <taxon>Cytophagia</taxon>
        <taxon>Cytophagales</taxon>
        <taxon>Cyclobacteriaceae</taxon>
        <taxon>Mongoliitalea</taxon>
    </lineage>
</organism>
<sequence>MKFSFFLGAFLVISHLTFSQQVTLHFQLDGRLKNNEFYLINLGGKNFQATDLTTKTIESEINEIAQISILKLNNKGKILGEKGFWLVPGSYTITGTSEPFTLTIDPITEYQQLQDQLTNATSIASKIQLIEANLDNIVALANLNVLSEQLEKETIETLLEKIPTSMHLSQSYLQLESDLLKRDYSIASKGTLFTNFELESKTGEIITLENLKGKPTLVEFTFTGCAGCVKVLPELKEIYDQYHNQLNLVSIYSDKRKSDFENNNPVYKKELVTWTSLWDPTNFVSDVNKVTIYPTFIILDSDGVVIDRFTGGLSGKVKRKITQLNLTP</sequence>
<keyword evidence="4" id="KW-0676">Redox-active center</keyword>
<dbReference type="EMBL" id="BMYF01000019">
    <property type="protein sequence ID" value="GHB46223.1"/>
    <property type="molecule type" value="Genomic_DNA"/>
</dbReference>
<evidence type="ECO:0000256" key="3">
    <source>
        <dbReference type="ARBA" id="ARBA00023157"/>
    </source>
</evidence>
<comment type="caution">
    <text evidence="6">The sequence shown here is derived from an EMBL/GenBank/DDBJ whole genome shotgun (WGS) entry which is preliminary data.</text>
</comment>
<evidence type="ECO:0000256" key="4">
    <source>
        <dbReference type="ARBA" id="ARBA00023284"/>
    </source>
</evidence>
<proteinExistence type="predicted"/>
<dbReference type="AlphaFoldDB" id="A0A8J3G6I1"/>
<evidence type="ECO:0000313" key="7">
    <source>
        <dbReference type="Proteomes" id="UP000642809"/>
    </source>
</evidence>
<dbReference type="Proteomes" id="UP000642809">
    <property type="component" value="Unassembled WGS sequence"/>
</dbReference>
<reference evidence="6" key="2">
    <citation type="submission" date="2020-09" db="EMBL/GenBank/DDBJ databases">
        <authorList>
            <person name="Sun Q."/>
            <person name="Kim S."/>
        </authorList>
    </citation>
    <scope>NUCLEOTIDE SEQUENCE</scope>
    <source>
        <strain evidence="6">KCTC 23224</strain>
    </source>
</reference>
<evidence type="ECO:0000313" key="6">
    <source>
        <dbReference type="EMBL" id="GHB46223.1"/>
    </source>
</evidence>
<evidence type="ECO:0000256" key="2">
    <source>
        <dbReference type="ARBA" id="ARBA00022748"/>
    </source>
</evidence>
<dbReference type="Pfam" id="PF00578">
    <property type="entry name" value="AhpC-TSA"/>
    <property type="match status" value="1"/>
</dbReference>
<dbReference type="SUPFAM" id="SSF52833">
    <property type="entry name" value="Thioredoxin-like"/>
    <property type="match status" value="1"/>
</dbReference>
<accession>A0A8J3G6I1</accession>
<feature type="domain" description="Thioredoxin" evidence="5">
    <location>
        <begin position="187"/>
        <end position="327"/>
    </location>
</feature>
<dbReference type="InterPro" id="IPR050553">
    <property type="entry name" value="Thioredoxin_ResA/DsbE_sf"/>
</dbReference>
<dbReference type="CDD" id="cd02966">
    <property type="entry name" value="TlpA_like_family"/>
    <property type="match status" value="1"/>
</dbReference>
<dbReference type="InterPro" id="IPR000866">
    <property type="entry name" value="AhpC/TSA"/>
</dbReference>
<dbReference type="InterPro" id="IPR036249">
    <property type="entry name" value="Thioredoxin-like_sf"/>
</dbReference>
<keyword evidence="7" id="KW-1185">Reference proteome</keyword>
<reference evidence="6" key="1">
    <citation type="journal article" date="2014" name="Int. J. Syst. Evol. Microbiol.">
        <title>Complete genome sequence of Corynebacterium casei LMG S-19264T (=DSM 44701T), isolated from a smear-ripened cheese.</title>
        <authorList>
            <consortium name="US DOE Joint Genome Institute (JGI-PGF)"/>
            <person name="Walter F."/>
            <person name="Albersmeier A."/>
            <person name="Kalinowski J."/>
            <person name="Ruckert C."/>
        </authorList>
    </citation>
    <scope>NUCLEOTIDE SEQUENCE</scope>
    <source>
        <strain evidence="6">KCTC 23224</strain>
    </source>
</reference>
<dbReference type="InterPro" id="IPR013766">
    <property type="entry name" value="Thioredoxin_domain"/>
</dbReference>
<keyword evidence="2" id="KW-0201">Cytochrome c-type biogenesis</keyword>
<dbReference type="Gene3D" id="3.40.30.10">
    <property type="entry name" value="Glutaredoxin"/>
    <property type="match status" value="1"/>
</dbReference>
<name>A0A8J3G6I1_9BACT</name>
<evidence type="ECO:0000259" key="5">
    <source>
        <dbReference type="PROSITE" id="PS51352"/>
    </source>
</evidence>
<dbReference type="PANTHER" id="PTHR42852:SF6">
    <property type="entry name" value="THIOL:DISULFIDE INTERCHANGE PROTEIN DSBE"/>
    <property type="match status" value="1"/>
</dbReference>
<keyword evidence="3" id="KW-1015">Disulfide bond</keyword>
<evidence type="ECO:0000256" key="1">
    <source>
        <dbReference type="ARBA" id="ARBA00004196"/>
    </source>
</evidence>
<dbReference type="PANTHER" id="PTHR42852">
    <property type="entry name" value="THIOL:DISULFIDE INTERCHANGE PROTEIN DSBE"/>
    <property type="match status" value="1"/>
</dbReference>
<dbReference type="GO" id="GO:0017004">
    <property type="term" value="P:cytochrome complex assembly"/>
    <property type="evidence" value="ECO:0007669"/>
    <property type="project" value="UniProtKB-KW"/>
</dbReference>
<comment type="subcellular location">
    <subcellularLocation>
        <location evidence="1">Cell envelope</location>
    </subcellularLocation>
</comment>
<gene>
    <name evidence="6" type="ORF">GCM10008106_28960</name>
</gene>
<dbReference type="RefSeq" id="WP_189584141.1">
    <property type="nucleotide sequence ID" value="NZ_BMYF01000019.1"/>
</dbReference>
<dbReference type="PROSITE" id="PS51352">
    <property type="entry name" value="THIOREDOXIN_2"/>
    <property type="match status" value="1"/>
</dbReference>
<protein>
    <recommendedName>
        <fullName evidence="5">Thioredoxin domain-containing protein</fullName>
    </recommendedName>
</protein>